<sequence length="300" mass="33532">MRILLTGAAGWFGAFALESLIERGHEVVAWSGRTQGERRFQDRSIVLEPIDLGHPDQERLVRRLDQVDPEAILHAAAIASADAAFRDPDQAQRVNVQATETLGLWCALRRRRLIFTSTDLVFGGSGPPRRETDPAQPSLTYGRTKLEAERRLAQVNPEALSVRLSLMYGLTRSDRLSFFDQVLADLAQGRPRALFIDEYRTPAHAPTVARLLVEWLESPTFPSGLVHVGGPDRLSRFDLVRQAAACLGLDPQLVQPSRMIDTRFNEPRPADVALDTTRLHALNPRHRPQTVSLELTSRKS</sequence>
<dbReference type="OrthoDB" id="9803892at2"/>
<dbReference type="InterPro" id="IPR036291">
    <property type="entry name" value="NAD(P)-bd_dom_sf"/>
</dbReference>
<evidence type="ECO:0000256" key="3">
    <source>
        <dbReference type="ARBA" id="ARBA00012929"/>
    </source>
</evidence>
<dbReference type="EC" id="1.1.1.133" evidence="3 6"/>
<dbReference type="PANTHER" id="PTHR10491:SF4">
    <property type="entry name" value="METHIONINE ADENOSYLTRANSFERASE 2 SUBUNIT BETA"/>
    <property type="match status" value="1"/>
</dbReference>
<reference key="1">
    <citation type="submission" date="2010-11" db="EMBL/GenBank/DDBJ databases">
        <title>The complete sequence of chromosome of Isophaera pallida ATCC 43644.</title>
        <authorList>
            <consortium name="US DOE Joint Genome Institute (JGI-PGF)"/>
            <person name="Lucas S."/>
            <person name="Copeland A."/>
            <person name="Lapidus A."/>
            <person name="Bruce D."/>
            <person name="Goodwin L."/>
            <person name="Pitluck S."/>
            <person name="Kyrpides N."/>
            <person name="Mavromatis K."/>
            <person name="Pagani I."/>
            <person name="Ivanova N."/>
            <person name="Saunders E."/>
            <person name="Brettin T."/>
            <person name="Detter J.C."/>
            <person name="Han C."/>
            <person name="Tapia R."/>
            <person name="Land M."/>
            <person name="Hauser L."/>
            <person name="Markowitz V."/>
            <person name="Cheng J.-F."/>
            <person name="Hugenholtz P."/>
            <person name="Woyke T."/>
            <person name="Wu D."/>
            <person name="Eisen J.A."/>
        </authorList>
    </citation>
    <scope>NUCLEOTIDE SEQUENCE</scope>
    <source>
        <strain>ATCC 43644</strain>
    </source>
</reference>
<name>E8QZ67_ISOPI</name>
<dbReference type="SUPFAM" id="SSF51735">
    <property type="entry name" value="NAD(P)-binding Rossmann-fold domains"/>
    <property type="match status" value="1"/>
</dbReference>
<dbReference type="Gene3D" id="3.40.50.720">
    <property type="entry name" value="NAD(P)-binding Rossmann-like Domain"/>
    <property type="match status" value="1"/>
</dbReference>
<dbReference type="GO" id="GO:0019305">
    <property type="term" value="P:dTDP-rhamnose biosynthetic process"/>
    <property type="evidence" value="ECO:0007669"/>
    <property type="project" value="UniProtKB-UniPathway"/>
</dbReference>
<dbReference type="GO" id="GO:0048269">
    <property type="term" value="C:methionine adenosyltransferase complex"/>
    <property type="evidence" value="ECO:0007669"/>
    <property type="project" value="TreeGrafter"/>
</dbReference>
<evidence type="ECO:0000256" key="4">
    <source>
        <dbReference type="ARBA" id="ARBA00017099"/>
    </source>
</evidence>
<keyword evidence="6" id="KW-0521">NADP</keyword>
<evidence type="ECO:0000313" key="8">
    <source>
        <dbReference type="EMBL" id="ADV63209.1"/>
    </source>
</evidence>
<comment type="catalytic activity">
    <reaction evidence="5">
        <text>dTDP-beta-L-rhamnose + NADP(+) = dTDP-4-dehydro-beta-L-rhamnose + NADPH + H(+)</text>
        <dbReference type="Rhea" id="RHEA:21796"/>
        <dbReference type="ChEBI" id="CHEBI:15378"/>
        <dbReference type="ChEBI" id="CHEBI:57510"/>
        <dbReference type="ChEBI" id="CHEBI:57783"/>
        <dbReference type="ChEBI" id="CHEBI:58349"/>
        <dbReference type="ChEBI" id="CHEBI:62830"/>
        <dbReference type="EC" id="1.1.1.133"/>
    </reaction>
</comment>
<dbReference type="STRING" id="575540.Isop_2639"/>
<dbReference type="EMBL" id="CP002353">
    <property type="protein sequence ID" value="ADV63209.1"/>
    <property type="molecule type" value="Genomic_DNA"/>
</dbReference>
<evidence type="ECO:0000256" key="5">
    <source>
        <dbReference type="ARBA" id="ARBA00048200"/>
    </source>
</evidence>
<evidence type="ECO:0000256" key="1">
    <source>
        <dbReference type="ARBA" id="ARBA00004781"/>
    </source>
</evidence>
<keyword evidence="6" id="KW-0560">Oxidoreductase</keyword>
<dbReference type="GO" id="GO:0048270">
    <property type="term" value="F:methionine adenosyltransferase regulator activity"/>
    <property type="evidence" value="ECO:0007669"/>
    <property type="project" value="TreeGrafter"/>
</dbReference>
<reference evidence="8 9" key="2">
    <citation type="journal article" date="2011" name="Stand. Genomic Sci.">
        <title>Complete genome sequence of Isosphaera pallida type strain (IS1B).</title>
        <authorList>
            <consortium name="US DOE Joint Genome Institute (JGI-PGF)"/>
            <person name="Goker M."/>
            <person name="Cleland D."/>
            <person name="Saunders E."/>
            <person name="Lapidus A."/>
            <person name="Nolan M."/>
            <person name="Lucas S."/>
            <person name="Hammon N."/>
            <person name="Deshpande S."/>
            <person name="Cheng J.F."/>
            <person name="Tapia R."/>
            <person name="Han C."/>
            <person name="Goodwin L."/>
            <person name="Pitluck S."/>
            <person name="Liolios K."/>
            <person name="Pagani I."/>
            <person name="Ivanova N."/>
            <person name="Mavromatis K."/>
            <person name="Pati A."/>
            <person name="Chen A."/>
            <person name="Palaniappan K."/>
            <person name="Land M."/>
            <person name="Hauser L."/>
            <person name="Chang Y.J."/>
            <person name="Jeffries C.D."/>
            <person name="Detter J.C."/>
            <person name="Beck B."/>
            <person name="Woyke T."/>
            <person name="Bristow J."/>
            <person name="Eisen J.A."/>
            <person name="Markowitz V."/>
            <person name="Hugenholtz P."/>
            <person name="Kyrpides N.C."/>
            <person name="Klenk H.P."/>
        </authorList>
    </citation>
    <scope>NUCLEOTIDE SEQUENCE [LARGE SCALE GENOMIC DNA]</scope>
    <source>
        <strain evidence="9">ATCC 43644 / DSM 9630 / IS1B</strain>
    </source>
</reference>
<dbReference type="KEGG" id="ipa:Isop_2639"/>
<comment type="pathway">
    <text evidence="1 6">Carbohydrate biosynthesis; dTDP-L-rhamnose biosynthesis.</text>
</comment>
<dbReference type="InterPro" id="IPR005913">
    <property type="entry name" value="dTDP_dehydrorham_reduct"/>
</dbReference>
<organism evidence="8 9">
    <name type="scientific">Isosphaera pallida (strain ATCC 43644 / DSM 9630 / IS1B)</name>
    <dbReference type="NCBI Taxonomy" id="575540"/>
    <lineage>
        <taxon>Bacteria</taxon>
        <taxon>Pseudomonadati</taxon>
        <taxon>Planctomycetota</taxon>
        <taxon>Planctomycetia</taxon>
        <taxon>Isosphaerales</taxon>
        <taxon>Isosphaeraceae</taxon>
        <taxon>Isosphaera</taxon>
    </lineage>
</organism>
<evidence type="ECO:0000256" key="2">
    <source>
        <dbReference type="ARBA" id="ARBA00010944"/>
    </source>
</evidence>
<dbReference type="RefSeq" id="WP_013565497.1">
    <property type="nucleotide sequence ID" value="NC_014962.1"/>
</dbReference>
<proteinExistence type="inferred from homology"/>
<dbReference type="Pfam" id="PF04321">
    <property type="entry name" value="RmlD_sub_bind"/>
    <property type="match status" value="1"/>
</dbReference>
<dbReference type="eggNOG" id="COG1091">
    <property type="taxonomic scope" value="Bacteria"/>
</dbReference>
<evidence type="ECO:0000256" key="6">
    <source>
        <dbReference type="RuleBase" id="RU364082"/>
    </source>
</evidence>
<accession>E8QZ67</accession>
<evidence type="ECO:0000313" key="9">
    <source>
        <dbReference type="Proteomes" id="UP000008631"/>
    </source>
</evidence>
<comment type="function">
    <text evidence="6">Catalyzes the reduction of dTDP-6-deoxy-L-lyxo-4-hexulose to yield dTDP-L-rhamnose.</text>
</comment>
<dbReference type="HOGENOM" id="CLU_045518_2_1_0"/>
<feature type="domain" description="RmlD-like substrate binding" evidence="7">
    <location>
        <begin position="1"/>
        <end position="282"/>
    </location>
</feature>
<dbReference type="Proteomes" id="UP000008631">
    <property type="component" value="Chromosome"/>
</dbReference>
<protein>
    <recommendedName>
        <fullName evidence="4 6">dTDP-4-dehydrorhamnose reductase</fullName>
        <ecNumber evidence="3 6">1.1.1.133</ecNumber>
    </recommendedName>
</protein>
<dbReference type="InterPro" id="IPR029903">
    <property type="entry name" value="RmlD-like-bd"/>
</dbReference>
<comment type="similarity">
    <text evidence="2 6">Belongs to the dTDP-4-dehydrorhamnose reductase family.</text>
</comment>
<dbReference type="GO" id="GO:0006556">
    <property type="term" value="P:S-adenosylmethionine biosynthetic process"/>
    <property type="evidence" value="ECO:0007669"/>
    <property type="project" value="TreeGrafter"/>
</dbReference>
<gene>
    <name evidence="8" type="ordered locus">Isop_2639</name>
</gene>
<dbReference type="UniPathway" id="UPA00124"/>
<dbReference type="InParanoid" id="E8QZ67"/>
<dbReference type="GO" id="GO:0008831">
    <property type="term" value="F:dTDP-4-dehydrorhamnose reductase activity"/>
    <property type="evidence" value="ECO:0007669"/>
    <property type="project" value="UniProtKB-EC"/>
</dbReference>
<keyword evidence="9" id="KW-1185">Reference proteome</keyword>
<dbReference type="AlphaFoldDB" id="E8QZ67"/>
<evidence type="ECO:0000259" key="7">
    <source>
        <dbReference type="Pfam" id="PF04321"/>
    </source>
</evidence>
<dbReference type="PANTHER" id="PTHR10491">
    <property type="entry name" value="DTDP-4-DEHYDRORHAMNOSE REDUCTASE"/>
    <property type="match status" value="1"/>
</dbReference>